<accession>A0A1S5Y378</accession>
<feature type="transmembrane region" description="Helical" evidence="1">
    <location>
        <begin position="6"/>
        <end position="28"/>
    </location>
</feature>
<name>A0A1S5Y378_9VIRU</name>
<keyword evidence="1" id="KW-0812">Transmembrane</keyword>
<proteinExistence type="predicted"/>
<feature type="transmembrane region" description="Helical" evidence="1">
    <location>
        <begin position="49"/>
        <end position="68"/>
    </location>
</feature>
<feature type="transmembrane region" description="Helical" evidence="1">
    <location>
        <begin position="74"/>
        <end position="93"/>
    </location>
</feature>
<protein>
    <recommendedName>
        <fullName evidence="3">DUF5658 domain-containing protein</fullName>
    </recommendedName>
</protein>
<evidence type="ECO:0000256" key="1">
    <source>
        <dbReference type="SAM" id="Phobius"/>
    </source>
</evidence>
<sequence length="106" mass="11614">MQFIELLRVFLALTIAHAPATIITHLAVKEWGAEIEVNPIVRAIIKKGGYSMAVIVGHVIKLLVAWLICSAYDIAGSLWGSLCLTFSLTLFLINSGHDVMVYFGVE</sequence>
<keyword evidence="1" id="KW-1133">Transmembrane helix</keyword>
<evidence type="ECO:0000313" key="2">
    <source>
        <dbReference type="EMBL" id="AQQ75520.1"/>
    </source>
</evidence>
<keyword evidence="1" id="KW-0472">Membrane</keyword>
<reference evidence="2" key="1">
    <citation type="journal article" date="2017" name="MBio">
        <title>Viruses in the Oceanic Basement.</title>
        <authorList>
            <person name="Nigro O.D."/>
            <person name="Jungbluth S.P."/>
            <person name="Steward G.F."/>
            <person name="Rappe M.S."/>
        </authorList>
    </citation>
    <scope>NUCLEOTIDE SEQUENCE</scope>
    <source>
        <strain evidence="2">JdFR1000234</strain>
    </source>
</reference>
<evidence type="ECO:0008006" key="3">
    <source>
        <dbReference type="Google" id="ProtNLM"/>
    </source>
</evidence>
<gene>
    <name evidence="2" type="ORF">JDFR1000234_45</name>
</gene>
<dbReference type="EMBL" id="KY229235">
    <property type="protein sequence ID" value="AQQ75520.1"/>
    <property type="molecule type" value="Genomic_DNA"/>
</dbReference>
<organism evidence="2">
    <name type="scientific">uncultured archaeal virus</name>
    <dbReference type="NCBI Taxonomy" id="1960247"/>
    <lineage>
        <taxon>Viruses</taxon>
        <taxon>environmental samples</taxon>
    </lineage>
</organism>